<dbReference type="Proteomes" id="UP001284901">
    <property type="component" value="Unassembled WGS sequence"/>
</dbReference>
<comment type="caution">
    <text evidence="6">The sequence shown here is derived from an EMBL/GenBank/DDBJ whole genome shotgun (WGS) entry which is preliminary data.</text>
</comment>
<feature type="domain" description="IclR-ED" evidence="5">
    <location>
        <begin position="66"/>
        <end position="249"/>
    </location>
</feature>
<dbReference type="GeneID" id="92814401"/>
<dbReference type="SUPFAM" id="SSF46785">
    <property type="entry name" value="Winged helix' DNA-binding domain"/>
    <property type="match status" value="1"/>
</dbReference>
<dbReference type="Proteomes" id="UP001288320">
    <property type="component" value="Unassembled WGS sequence"/>
</dbReference>
<sequence>MSTKQSPSAADKTLIVLQAALQHPRFTDIVNATGLAKSSVHRLLQTLVKYEFIAVSPDGNYYAGPAALSLAATAFERIDISQQTKPYIRQLAREVGCQVHIGARNGKDAVYVAIQETDTPYRIPSRIGDRLPLHSTSIGKCFLAEEEDEAIIRYVAEMQLPKHTPRTISTTAELIKEIDTVRDRGFAIDDEENVPGIRCVAVPIRNHLGRVNHALSITTLTLEKSMDEVIALVPQVKQTAAKISRSLGAKES</sequence>
<proteinExistence type="predicted"/>
<name>A0AAW9HJJ4_9ACTO</name>
<dbReference type="InterPro" id="IPR036390">
    <property type="entry name" value="WH_DNA-bd_sf"/>
</dbReference>
<protein>
    <submittedName>
        <fullName evidence="6">IclR family transcriptional regulator</fullName>
    </submittedName>
</protein>
<dbReference type="InterPro" id="IPR014757">
    <property type="entry name" value="Tscrpt_reg_IclR_C"/>
</dbReference>
<dbReference type="EMBL" id="JAWNFV010000013">
    <property type="protein sequence ID" value="MDY5140965.1"/>
    <property type="molecule type" value="Genomic_DNA"/>
</dbReference>
<dbReference type="GO" id="GO:0045892">
    <property type="term" value="P:negative regulation of DNA-templated transcription"/>
    <property type="evidence" value="ECO:0007669"/>
    <property type="project" value="TreeGrafter"/>
</dbReference>
<keyword evidence="2" id="KW-0238">DNA-binding</keyword>
<dbReference type="AlphaFoldDB" id="A0AAW9HJJ4"/>
<evidence type="ECO:0000256" key="3">
    <source>
        <dbReference type="ARBA" id="ARBA00023163"/>
    </source>
</evidence>
<evidence type="ECO:0000313" key="6">
    <source>
        <dbReference type="EMBL" id="MDY5140965.1"/>
    </source>
</evidence>
<dbReference type="GO" id="GO:0003700">
    <property type="term" value="F:DNA-binding transcription factor activity"/>
    <property type="evidence" value="ECO:0007669"/>
    <property type="project" value="TreeGrafter"/>
</dbReference>
<dbReference type="InterPro" id="IPR036388">
    <property type="entry name" value="WH-like_DNA-bd_sf"/>
</dbReference>
<dbReference type="InterPro" id="IPR005471">
    <property type="entry name" value="Tscrpt_reg_IclR_N"/>
</dbReference>
<keyword evidence="3" id="KW-0804">Transcription</keyword>
<dbReference type="Pfam" id="PF09339">
    <property type="entry name" value="HTH_IclR"/>
    <property type="match status" value="1"/>
</dbReference>
<accession>A0AAW9HJJ4</accession>
<dbReference type="Gene3D" id="3.30.450.40">
    <property type="match status" value="1"/>
</dbReference>
<evidence type="ECO:0000313" key="7">
    <source>
        <dbReference type="EMBL" id="MDY5147236.1"/>
    </source>
</evidence>
<keyword evidence="8" id="KW-1185">Reference proteome</keyword>
<dbReference type="Pfam" id="PF01614">
    <property type="entry name" value="IclR_C"/>
    <property type="match status" value="1"/>
</dbReference>
<reference evidence="6 8" key="1">
    <citation type="submission" date="2023-10" db="EMBL/GenBank/DDBJ databases">
        <title>Whole Genome based description of the genera Actinobaculum and Actinotignum reveals a complex phylogenetic relationship within the species included in the genus Actinotignum.</title>
        <authorList>
            <person name="Jensen C.S."/>
            <person name="Dargis R."/>
            <person name="Kemp M."/>
            <person name="Christensen J.J."/>
        </authorList>
    </citation>
    <scope>NUCLEOTIDE SEQUENCE</scope>
    <source>
        <strain evidence="7 8">SLA_B089</strain>
        <strain evidence="6">SLA_B245</strain>
    </source>
</reference>
<feature type="domain" description="HTH iclR-type" evidence="4">
    <location>
        <begin position="7"/>
        <end position="65"/>
    </location>
</feature>
<evidence type="ECO:0000313" key="8">
    <source>
        <dbReference type="Proteomes" id="UP001284901"/>
    </source>
</evidence>
<evidence type="ECO:0000259" key="5">
    <source>
        <dbReference type="PROSITE" id="PS51078"/>
    </source>
</evidence>
<dbReference type="Gene3D" id="1.10.10.10">
    <property type="entry name" value="Winged helix-like DNA-binding domain superfamily/Winged helix DNA-binding domain"/>
    <property type="match status" value="1"/>
</dbReference>
<dbReference type="SUPFAM" id="SSF55781">
    <property type="entry name" value="GAF domain-like"/>
    <property type="match status" value="1"/>
</dbReference>
<evidence type="ECO:0000259" key="4">
    <source>
        <dbReference type="PROSITE" id="PS51077"/>
    </source>
</evidence>
<dbReference type="SMART" id="SM00346">
    <property type="entry name" value="HTH_ICLR"/>
    <property type="match status" value="1"/>
</dbReference>
<gene>
    <name evidence="6" type="ORF">R6G74_06540</name>
    <name evidence="7" type="ORF">R6P33_09455</name>
</gene>
<evidence type="ECO:0000313" key="9">
    <source>
        <dbReference type="Proteomes" id="UP001288320"/>
    </source>
</evidence>
<dbReference type="GO" id="GO:0003677">
    <property type="term" value="F:DNA binding"/>
    <property type="evidence" value="ECO:0007669"/>
    <property type="project" value="UniProtKB-KW"/>
</dbReference>
<organism evidence="6 9">
    <name type="scientific">Actinotignum timonense</name>
    <dbReference type="NCBI Taxonomy" id="1870995"/>
    <lineage>
        <taxon>Bacteria</taxon>
        <taxon>Bacillati</taxon>
        <taxon>Actinomycetota</taxon>
        <taxon>Actinomycetes</taxon>
        <taxon>Actinomycetales</taxon>
        <taxon>Actinomycetaceae</taxon>
        <taxon>Actinotignum</taxon>
    </lineage>
</organism>
<dbReference type="InterPro" id="IPR029016">
    <property type="entry name" value="GAF-like_dom_sf"/>
</dbReference>
<dbReference type="InterPro" id="IPR050707">
    <property type="entry name" value="HTH_MetabolicPath_Reg"/>
</dbReference>
<dbReference type="PANTHER" id="PTHR30136:SF24">
    <property type="entry name" value="HTH-TYPE TRANSCRIPTIONAL REPRESSOR ALLR"/>
    <property type="match status" value="1"/>
</dbReference>
<dbReference type="RefSeq" id="WP_087070638.1">
    <property type="nucleotide sequence ID" value="NZ_CAUPFC010000009.1"/>
</dbReference>
<dbReference type="PANTHER" id="PTHR30136">
    <property type="entry name" value="HELIX-TURN-HELIX TRANSCRIPTIONAL REGULATOR, ICLR FAMILY"/>
    <property type="match status" value="1"/>
</dbReference>
<dbReference type="PROSITE" id="PS51078">
    <property type="entry name" value="ICLR_ED"/>
    <property type="match status" value="1"/>
</dbReference>
<keyword evidence="1" id="KW-0805">Transcription regulation</keyword>
<evidence type="ECO:0000256" key="1">
    <source>
        <dbReference type="ARBA" id="ARBA00023015"/>
    </source>
</evidence>
<evidence type="ECO:0000256" key="2">
    <source>
        <dbReference type="ARBA" id="ARBA00023125"/>
    </source>
</evidence>
<dbReference type="EMBL" id="JAWNFY010000042">
    <property type="protein sequence ID" value="MDY5147236.1"/>
    <property type="molecule type" value="Genomic_DNA"/>
</dbReference>
<dbReference type="PROSITE" id="PS51077">
    <property type="entry name" value="HTH_ICLR"/>
    <property type="match status" value="1"/>
</dbReference>